<protein>
    <submittedName>
        <fullName evidence="1">Uncharacterized protein</fullName>
    </submittedName>
</protein>
<comment type="caution">
    <text evidence="1">The sequence shown here is derived from an EMBL/GenBank/DDBJ whole genome shotgun (WGS) entry which is preliminary data.</text>
</comment>
<sequence length="338" mass="37867">MASSNFDTVSDLVWHIRQNPCFGVKRSQSLRKKNSNATDSWCLARSKSSNTINKHANSLPVTPQQRPSSAADQMIAQTAIPFSGTRYPICVVRSPKIFDIETLRLYLSKYVHDNDLRSILYDVYEKRSPKLLILMRGASGPGKSTLALVLWSISEKGEICFADNFFINRTNLTDLKTTEKAMVDRVLQQQRPRYSTYNPVRNLEWGSTALDGVDDRLGVSPSYTTVSPPVFTTTVPNPVVSNNFQPMMTPTTMKPSPNHARNPQPQPLFNFPAPRTPIHSSLSSQPNVIPAVSKSSSYFPMGSKLVTTNLPQSSWTDAPILLCNRKVVYFSYFIELNN</sequence>
<accession>A0ABP1RKG1</accession>
<dbReference type="Proteomes" id="UP001642540">
    <property type="component" value="Unassembled WGS sequence"/>
</dbReference>
<organism evidence="1 2">
    <name type="scientific">Orchesella dallaii</name>
    <dbReference type="NCBI Taxonomy" id="48710"/>
    <lineage>
        <taxon>Eukaryota</taxon>
        <taxon>Metazoa</taxon>
        <taxon>Ecdysozoa</taxon>
        <taxon>Arthropoda</taxon>
        <taxon>Hexapoda</taxon>
        <taxon>Collembola</taxon>
        <taxon>Entomobryomorpha</taxon>
        <taxon>Entomobryoidea</taxon>
        <taxon>Orchesellidae</taxon>
        <taxon>Orchesellinae</taxon>
        <taxon>Orchesella</taxon>
    </lineage>
</organism>
<reference evidence="1 2" key="1">
    <citation type="submission" date="2024-08" db="EMBL/GenBank/DDBJ databases">
        <authorList>
            <person name="Cucini C."/>
            <person name="Frati F."/>
        </authorList>
    </citation>
    <scope>NUCLEOTIDE SEQUENCE [LARGE SCALE GENOMIC DNA]</scope>
</reference>
<dbReference type="EMBL" id="CAXLJM020000078">
    <property type="protein sequence ID" value="CAL8129509.1"/>
    <property type="molecule type" value="Genomic_DNA"/>
</dbReference>
<evidence type="ECO:0000313" key="1">
    <source>
        <dbReference type="EMBL" id="CAL8129509.1"/>
    </source>
</evidence>
<proteinExistence type="predicted"/>
<keyword evidence="2" id="KW-1185">Reference proteome</keyword>
<evidence type="ECO:0000313" key="2">
    <source>
        <dbReference type="Proteomes" id="UP001642540"/>
    </source>
</evidence>
<dbReference type="SUPFAM" id="SSF53795">
    <property type="entry name" value="PEP carboxykinase-like"/>
    <property type="match status" value="1"/>
</dbReference>
<gene>
    <name evidence="1" type="ORF">ODALV1_LOCUS23240</name>
</gene>
<name>A0ABP1RKG1_9HEXA</name>